<accession>A0A2I2KNA9</accession>
<proteinExistence type="predicted"/>
<evidence type="ECO:0000313" key="2">
    <source>
        <dbReference type="EMBL" id="SNQ47154.1"/>
    </source>
</evidence>
<dbReference type="AlphaFoldDB" id="A0A2I2KNA9"/>
<organism evidence="2 3">
    <name type="scientific">Frankia canadensis</name>
    <dbReference type="NCBI Taxonomy" id="1836972"/>
    <lineage>
        <taxon>Bacteria</taxon>
        <taxon>Bacillati</taxon>
        <taxon>Actinomycetota</taxon>
        <taxon>Actinomycetes</taxon>
        <taxon>Frankiales</taxon>
        <taxon>Frankiaceae</taxon>
        <taxon>Frankia</taxon>
    </lineage>
</organism>
<feature type="region of interest" description="Disordered" evidence="1">
    <location>
        <begin position="33"/>
        <end position="56"/>
    </location>
</feature>
<reference evidence="2 3" key="1">
    <citation type="submission" date="2017-06" db="EMBL/GenBank/DDBJ databases">
        <authorList>
            <person name="Kim H.J."/>
            <person name="Triplett B.A."/>
        </authorList>
    </citation>
    <scope>NUCLEOTIDE SEQUENCE [LARGE SCALE GENOMIC DNA]</scope>
    <source>
        <strain evidence="2">FRACA_ARgP5</strain>
    </source>
</reference>
<gene>
    <name evidence="2" type="ORF">FRACA_1730001</name>
</gene>
<evidence type="ECO:0000313" key="3">
    <source>
        <dbReference type="Proteomes" id="UP000234331"/>
    </source>
</evidence>
<dbReference type="Proteomes" id="UP000234331">
    <property type="component" value="Unassembled WGS sequence"/>
</dbReference>
<dbReference type="EMBL" id="FZMO01000083">
    <property type="protein sequence ID" value="SNQ47154.1"/>
    <property type="molecule type" value="Genomic_DNA"/>
</dbReference>
<name>A0A2I2KNA9_9ACTN</name>
<evidence type="ECO:0000256" key="1">
    <source>
        <dbReference type="SAM" id="MobiDB-lite"/>
    </source>
</evidence>
<keyword evidence="3" id="KW-1185">Reference proteome</keyword>
<sequence>MRRSGDPSAGTRACETDGQRVELVADLARAGAVRRGPGAGSGPERIRRRPASGCCD</sequence>
<protein>
    <submittedName>
        <fullName evidence="2">Uncharacterized protein</fullName>
    </submittedName>
</protein>